<accession>A0ACC1LXW9</accession>
<reference evidence="1" key="1">
    <citation type="submission" date="2022-07" db="EMBL/GenBank/DDBJ databases">
        <title>Phylogenomic reconstructions and comparative analyses of Kickxellomycotina fungi.</title>
        <authorList>
            <person name="Reynolds N.K."/>
            <person name="Stajich J.E."/>
            <person name="Barry K."/>
            <person name="Grigoriev I.V."/>
            <person name="Crous P."/>
            <person name="Smith M.E."/>
        </authorList>
    </citation>
    <scope>NUCLEOTIDE SEQUENCE</scope>
    <source>
        <strain evidence="1">CBS 190363</strain>
    </source>
</reference>
<evidence type="ECO:0000313" key="2">
    <source>
        <dbReference type="Proteomes" id="UP001139981"/>
    </source>
</evidence>
<comment type="caution">
    <text evidence="1">The sequence shown here is derived from an EMBL/GenBank/DDBJ whole genome shotgun (WGS) entry which is preliminary data.</text>
</comment>
<keyword evidence="2" id="KW-1185">Reference proteome</keyword>
<evidence type="ECO:0000313" key="1">
    <source>
        <dbReference type="EMBL" id="KAJ2890081.1"/>
    </source>
</evidence>
<dbReference type="EMBL" id="JANBVB010001517">
    <property type="protein sequence ID" value="KAJ2890081.1"/>
    <property type="molecule type" value="Genomic_DNA"/>
</dbReference>
<dbReference type="Proteomes" id="UP001139981">
    <property type="component" value="Unassembled WGS sequence"/>
</dbReference>
<proteinExistence type="predicted"/>
<sequence length="111" mass="12421">MGAGDAVLISCASMFGWDELMQRVAGHIRRSWEQQQGSGQSSVRMPLTKARHRQHLRQCLDHLERFERAGDQWVLAAEELRAASNALGRITGRVGIENVLDALFSQFCIGK</sequence>
<name>A0ACC1LXW9_9FUNG</name>
<gene>
    <name evidence="1" type="ORF">IWW38_004329</name>
</gene>
<organism evidence="1 2">
    <name type="scientific">Coemansia aciculifera</name>
    <dbReference type="NCBI Taxonomy" id="417176"/>
    <lineage>
        <taxon>Eukaryota</taxon>
        <taxon>Fungi</taxon>
        <taxon>Fungi incertae sedis</taxon>
        <taxon>Zoopagomycota</taxon>
        <taxon>Kickxellomycotina</taxon>
        <taxon>Kickxellomycetes</taxon>
        <taxon>Kickxellales</taxon>
        <taxon>Kickxellaceae</taxon>
        <taxon>Coemansia</taxon>
    </lineage>
</organism>
<protein>
    <submittedName>
        <fullName evidence="1">Uncharacterized protein</fullName>
    </submittedName>
</protein>